<evidence type="ECO:0000313" key="4">
    <source>
        <dbReference type="Proteomes" id="UP001232063"/>
    </source>
</evidence>
<dbReference type="Proteomes" id="UP001232063">
    <property type="component" value="Unassembled WGS sequence"/>
</dbReference>
<dbReference type="PROSITE" id="PS50110">
    <property type="entry name" value="RESPONSE_REGULATORY"/>
    <property type="match status" value="1"/>
</dbReference>
<dbReference type="InterPro" id="IPR052893">
    <property type="entry name" value="TCS_response_regulator"/>
</dbReference>
<keyword evidence="1" id="KW-0597">Phosphoprotein</keyword>
<gene>
    <name evidence="3" type="ORF">QNI22_09900</name>
</gene>
<feature type="modified residue" description="4-aspartylphosphate" evidence="1">
    <location>
        <position position="65"/>
    </location>
</feature>
<name>A0AAE3R5A9_9BACT</name>
<accession>A0AAE3R5A9</accession>
<evidence type="ECO:0000313" key="3">
    <source>
        <dbReference type="EMBL" id="MDJ1500962.1"/>
    </source>
</evidence>
<protein>
    <submittedName>
        <fullName evidence="3">Response regulator</fullName>
    </submittedName>
</protein>
<proteinExistence type="predicted"/>
<feature type="domain" description="Response regulatory" evidence="2">
    <location>
        <begin position="6"/>
        <end position="135"/>
    </location>
</feature>
<dbReference type="GO" id="GO:0000160">
    <property type="term" value="P:phosphorelay signal transduction system"/>
    <property type="evidence" value="ECO:0007669"/>
    <property type="project" value="InterPro"/>
</dbReference>
<reference evidence="3" key="1">
    <citation type="submission" date="2023-05" db="EMBL/GenBank/DDBJ databases">
        <authorList>
            <person name="Zhang X."/>
        </authorList>
    </citation>
    <scope>NUCLEOTIDE SEQUENCE</scope>
    <source>
        <strain evidence="3">BD1B2-1</strain>
    </source>
</reference>
<dbReference type="RefSeq" id="WP_313975550.1">
    <property type="nucleotide sequence ID" value="NZ_JASJOU010000002.1"/>
</dbReference>
<evidence type="ECO:0000259" key="2">
    <source>
        <dbReference type="PROSITE" id="PS50110"/>
    </source>
</evidence>
<dbReference type="SMART" id="SM00448">
    <property type="entry name" value="REC"/>
    <property type="match status" value="1"/>
</dbReference>
<dbReference type="InterPro" id="IPR001789">
    <property type="entry name" value="Sig_transdc_resp-reg_receiver"/>
</dbReference>
<evidence type="ECO:0000256" key="1">
    <source>
        <dbReference type="PROSITE-ProRule" id="PRU00169"/>
    </source>
</evidence>
<comment type="caution">
    <text evidence="3">The sequence shown here is derived from an EMBL/GenBank/DDBJ whole genome shotgun (WGS) entry which is preliminary data.</text>
</comment>
<dbReference type="Pfam" id="PF00072">
    <property type="entry name" value="Response_reg"/>
    <property type="match status" value="1"/>
</dbReference>
<dbReference type="InterPro" id="IPR011006">
    <property type="entry name" value="CheY-like_superfamily"/>
</dbReference>
<dbReference type="SUPFAM" id="SSF52172">
    <property type="entry name" value="CheY-like"/>
    <property type="match status" value="1"/>
</dbReference>
<dbReference type="Gene3D" id="3.40.50.2300">
    <property type="match status" value="1"/>
</dbReference>
<dbReference type="AlphaFoldDB" id="A0AAE3R5A9"/>
<organism evidence="3 4">
    <name type="scientific">Xanthocytophaga agilis</name>
    <dbReference type="NCBI Taxonomy" id="3048010"/>
    <lineage>
        <taxon>Bacteria</taxon>
        <taxon>Pseudomonadati</taxon>
        <taxon>Bacteroidota</taxon>
        <taxon>Cytophagia</taxon>
        <taxon>Cytophagales</taxon>
        <taxon>Rhodocytophagaceae</taxon>
        <taxon>Xanthocytophaga</taxon>
    </lineage>
</organism>
<dbReference type="EMBL" id="JASJOU010000002">
    <property type="protein sequence ID" value="MDJ1500962.1"/>
    <property type="molecule type" value="Genomic_DNA"/>
</dbReference>
<keyword evidence="4" id="KW-1185">Reference proteome</keyword>
<dbReference type="PANTHER" id="PTHR44520:SF2">
    <property type="entry name" value="RESPONSE REGULATOR RCP1"/>
    <property type="match status" value="1"/>
</dbReference>
<sequence>MSKLNTVLLIDDDEINNLICTKIIKKNDFAENIITCLGAKQALNYLQEALLDENDKVLPDLIFLDINMPAMNGWDFLNQYEQIEGLKNKDIVLIMLSSSMYVDDINRAKMYDSVADYITKPLTAAHLQQIREKFFANHE</sequence>
<dbReference type="PANTHER" id="PTHR44520">
    <property type="entry name" value="RESPONSE REGULATOR RCP1-RELATED"/>
    <property type="match status" value="1"/>
</dbReference>